<dbReference type="EMBL" id="CAJNDS010001169">
    <property type="protein sequence ID" value="CAE7250310.1"/>
    <property type="molecule type" value="Genomic_DNA"/>
</dbReference>
<evidence type="ECO:0000313" key="3">
    <source>
        <dbReference type="Proteomes" id="UP000604046"/>
    </source>
</evidence>
<keyword evidence="3" id="KW-1185">Reference proteome</keyword>
<dbReference type="InterPro" id="IPR051599">
    <property type="entry name" value="Cell_Envelope_Assoc"/>
</dbReference>
<dbReference type="OrthoDB" id="17725at2759"/>
<organism evidence="2 3">
    <name type="scientific">Symbiodinium natans</name>
    <dbReference type="NCBI Taxonomy" id="878477"/>
    <lineage>
        <taxon>Eukaryota</taxon>
        <taxon>Sar</taxon>
        <taxon>Alveolata</taxon>
        <taxon>Dinophyceae</taxon>
        <taxon>Suessiales</taxon>
        <taxon>Symbiodiniaceae</taxon>
        <taxon>Symbiodinium</taxon>
    </lineage>
</organism>
<feature type="domain" description="DUF218" evidence="1">
    <location>
        <begin position="34"/>
        <end position="137"/>
    </location>
</feature>
<evidence type="ECO:0000259" key="1">
    <source>
        <dbReference type="Pfam" id="PF02698"/>
    </source>
</evidence>
<evidence type="ECO:0000313" key="2">
    <source>
        <dbReference type="EMBL" id="CAE7250310.1"/>
    </source>
</evidence>
<dbReference type="Pfam" id="PF02698">
    <property type="entry name" value="DUF218"/>
    <property type="match status" value="1"/>
</dbReference>
<dbReference type="PANTHER" id="PTHR30336">
    <property type="entry name" value="INNER MEMBRANE PROTEIN, PROBABLE PERMEASE"/>
    <property type="match status" value="1"/>
</dbReference>
<dbReference type="AlphaFoldDB" id="A0A812M1A0"/>
<dbReference type="Gene3D" id="3.40.50.620">
    <property type="entry name" value="HUPs"/>
    <property type="match status" value="1"/>
</dbReference>
<comment type="caution">
    <text evidence="2">The sequence shown here is derived from an EMBL/GenBank/DDBJ whole genome shotgun (WGS) entry which is preliminary data.</text>
</comment>
<name>A0A812M1A0_9DINO</name>
<dbReference type="InterPro" id="IPR003848">
    <property type="entry name" value="DUF218"/>
</dbReference>
<dbReference type="PANTHER" id="PTHR30336:SF20">
    <property type="entry name" value="DUF218 DOMAIN-CONTAINING PROTEIN"/>
    <property type="match status" value="1"/>
</dbReference>
<sequence>MAGSLVWNHLAKRDELEKADLIMGFGHFDIRVPQHCAALYKEGRAPKIVFTGGVGSGSAGLSQPEAEFFKEEALRLGVPLCDIIVEAASTNTPDNVRCSMEVLVNLGYDEVEVRKSRVILVATPYRQRRVHLTCRKHLPDARLQNSPPISDYTTDQAIFSTKGQHLDLLLAGEVDRILLYGAKGDIQHEHLPSEIQEAAAVAAAAVAALPPSTTE</sequence>
<accession>A0A812M1A0</accession>
<gene>
    <name evidence="2" type="ORF">SNAT2548_LOCUS12275</name>
</gene>
<dbReference type="InterPro" id="IPR014729">
    <property type="entry name" value="Rossmann-like_a/b/a_fold"/>
</dbReference>
<proteinExistence type="predicted"/>
<dbReference type="Proteomes" id="UP000604046">
    <property type="component" value="Unassembled WGS sequence"/>
</dbReference>
<dbReference type="CDD" id="cd06259">
    <property type="entry name" value="YdcF-like"/>
    <property type="match status" value="1"/>
</dbReference>
<reference evidence="2" key="1">
    <citation type="submission" date="2021-02" db="EMBL/GenBank/DDBJ databases">
        <authorList>
            <person name="Dougan E. K."/>
            <person name="Rhodes N."/>
            <person name="Thang M."/>
            <person name="Chan C."/>
        </authorList>
    </citation>
    <scope>NUCLEOTIDE SEQUENCE</scope>
</reference>
<protein>
    <recommendedName>
        <fullName evidence="1">DUF218 domain-containing protein</fullName>
    </recommendedName>
</protein>
<dbReference type="GO" id="GO:0005886">
    <property type="term" value="C:plasma membrane"/>
    <property type="evidence" value="ECO:0007669"/>
    <property type="project" value="TreeGrafter"/>
</dbReference>